<comment type="caution">
    <text evidence="2">The sequence shown here is derived from an EMBL/GenBank/DDBJ whole genome shotgun (WGS) entry which is preliminary data.</text>
</comment>
<evidence type="ECO:0000313" key="3">
    <source>
        <dbReference type="Proteomes" id="UP000318416"/>
    </source>
</evidence>
<proteinExistence type="predicted"/>
<feature type="compositionally biased region" description="Low complexity" evidence="1">
    <location>
        <begin position="43"/>
        <end position="73"/>
    </location>
</feature>
<feature type="region of interest" description="Disordered" evidence="1">
    <location>
        <begin position="43"/>
        <end position="102"/>
    </location>
</feature>
<evidence type="ECO:0000256" key="1">
    <source>
        <dbReference type="SAM" id="MobiDB-lite"/>
    </source>
</evidence>
<reference evidence="2 3" key="1">
    <citation type="submission" date="2019-06" db="EMBL/GenBank/DDBJ databases">
        <title>Sequencing the genomes of 1000 actinobacteria strains.</title>
        <authorList>
            <person name="Klenk H.-P."/>
        </authorList>
    </citation>
    <scope>NUCLEOTIDE SEQUENCE [LARGE SCALE GENOMIC DNA]</scope>
    <source>
        <strain evidence="2 3">DSM 41649</strain>
    </source>
</reference>
<dbReference type="AlphaFoldDB" id="A0A561EQP9"/>
<feature type="compositionally biased region" description="Pro residues" evidence="1">
    <location>
        <begin position="74"/>
        <end position="91"/>
    </location>
</feature>
<keyword evidence="3" id="KW-1185">Reference proteome</keyword>
<protein>
    <submittedName>
        <fullName evidence="2">Uncharacterized protein</fullName>
    </submittedName>
</protein>
<organism evidence="2 3">
    <name type="scientific">Kitasatospora atroaurantiaca</name>
    <dbReference type="NCBI Taxonomy" id="285545"/>
    <lineage>
        <taxon>Bacteria</taxon>
        <taxon>Bacillati</taxon>
        <taxon>Actinomycetota</taxon>
        <taxon>Actinomycetes</taxon>
        <taxon>Kitasatosporales</taxon>
        <taxon>Streptomycetaceae</taxon>
        <taxon>Kitasatospora</taxon>
    </lineage>
</organism>
<name>A0A561EQP9_9ACTN</name>
<dbReference type="Proteomes" id="UP000318416">
    <property type="component" value="Unassembled WGS sequence"/>
</dbReference>
<accession>A0A561EQP9</accession>
<evidence type="ECO:0000313" key="2">
    <source>
        <dbReference type="EMBL" id="TWE17909.1"/>
    </source>
</evidence>
<gene>
    <name evidence="2" type="ORF">FB465_2953</name>
</gene>
<sequence length="301" mass="31008">MNTQTVSNARYRFPGVTMNTRLRLTRLFAATAATGMLLTACGSSGGHPSTTGSPSAVPSTSTATSPTPSTSAPTPTPTPTAPSTPAPPTPKPGGTTPPLGSALLQPLWPFSTLAQAQAWERDFHSGGHQPWHLDPDQTALSFTQGYLGFQDVSRVSSHTVSGRDARIGVGLSTPEGARGTAAVIHLVRYGTDPDAPWEVVGTDDTTFSLTMPAYGSVAHSPVQTGGRITGVDESIRVQVRQPSSTAPLGSFCCLPAGGSGEPWHAPVSFSGAHDPVLTIVASTGGHISSVERFTVTAVRTG</sequence>
<dbReference type="EMBL" id="VIVR01000001">
    <property type="protein sequence ID" value="TWE17909.1"/>
    <property type="molecule type" value="Genomic_DNA"/>
</dbReference>